<dbReference type="PANTHER" id="PTHR22683">
    <property type="entry name" value="SPORULATION PROTEIN RELATED"/>
    <property type="match status" value="1"/>
</dbReference>
<dbReference type="InterPro" id="IPR002543">
    <property type="entry name" value="FtsK_dom"/>
</dbReference>
<feature type="domain" description="FtsK" evidence="5">
    <location>
        <begin position="150"/>
        <end position="330"/>
    </location>
</feature>
<dbReference type="Proteomes" id="UP000253314">
    <property type="component" value="Unassembled WGS sequence"/>
</dbReference>
<dbReference type="Gene3D" id="3.40.50.300">
    <property type="entry name" value="P-loop containing nucleotide triphosphate hydrolases"/>
    <property type="match status" value="1"/>
</dbReference>
<keyword evidence="2 4" id="KW-0547">Nucleotide-binding</keyword>
<comment type="subcellular location">
    <subcellularLocation>
        <location evidence="1">Membrane</location>
        <topology evidence="1">Multi-pass membrane protein</topology>
    </subcellularLocation>
</comment>
<organism evidence="6 7">
    <name type="scientific">Bacillus taeanensis</name>
    <dbReference type="NCBI Taxonomy" id="273032"/>
    <lineage>
        <taxon>Bacteria</taxon>
        <taxon>Bacillati</taxon>
        <taxon>Bacillota</taxon>
        <taxon>Bacilli</taxon>
        <taxon>Bacillales</taxon>
        <taxon>Bacillaceae</taxon>
        <taxon>Bacillus</taxon>
    </lineage>
</organism>
<evidence type="ECO:0000256" key="3">
    <source>
        <dbReference type="ARBA" id="ARBA00022840"/>
    </source>
</evidence>
<proteinExistence type="predicted"/>
<evidence type="ECO:0000259" key="5">
    <source>
        <dbReference type="PROSITE" id="PS50901"/>
    </source>
</evidence>
<dbReference type="InterPro" id="IPR027417">
    <property type="entry name" value="P-loop_NTPase"/>
</dbReference>
<name>A0A366XUY5_9BACI</name>
<evidence type="ECO:0000313" key="7">
    <source>
        <dbReference type="Proteomes" id="UP000253314"/>
    </source>
</evidence>
<dbReference type="GO" id="GO:0016020">
    <property type="term" value="C:membrane"/>
    <property type="evidence" value="ECO:0007669"/>
    <property type="project" value="UniProtKB-SubCell"/>
</dbReference>
<protein>
    <recommendedName>
        <fullName evidence="5">FtsK domain-containing protein</fullName>
    </recommendedName>
</protein>
<keyword evidence="7" id="KW-1185">Reference proteome</keyword>
<dbReference type="Pfam" id="PF01580">
    <property type="entry name" value="FtsK_SpoIIIE"/>
    <property type="match status" value="1"/>
</dbReference>
<dbReference type="PROSITE" id="PS50901">
    <property type="entry name" value="FTSK"/>
    <property type="match status" value="1"/>
</dbReference>
<dbReference type="InterPro" id="IPR050206">
    <property type="entry name" value="FtsK/SpoIIIE/SftA"/>
</dbReference>
<comment type="caution">
    <text evidence="6">The sequence shown here is derived from an EMBL/GenBank/DDBJ whole genome shotgun (WGS) entry which is preliminary data.</text>
</comment>
<dbReference type="PANTHER" id="PTHR22683:SF41">
    <property type="entry name" value="DNA TRANSLOCASE FTSK"/>
    <property type="match status" value="1"/>
</dbReference>
<evidence type="ECO:0000256" key="1">
    <source>
        <dbReference type="ARBA" id="ARBA00004141"/>
    </source>
</evidence>
<dbReference type="GO" id="GO:0003677">
    <property type="term" value="F:DNA binding"/>
    <property type="evidence" value="ECO:0007669"/>
    <property type="project" value="InterPro"/>
</dbReference>
<feature type="binding site" evidence="4">
    <location>
        <begin position="168"/>
        <end position="175"/>
    </location>
    <ligand>
        <name>ATP</name>
        <dbReference type="ChEBI" id="CHEBI:30616"/>
    </ligand>
</feature>
<keyword evidence="3 4" id="KW-0067">ATP-binding</keyword>
<sequence length="415" mass="47536">MGLSYLRFNHITDNGVDRVNKIKLHFAKMKLRGTLIKAFKDGEIQKEIKVGEKTHVQFPTIHDVHIDQDKEAVRFVFTLQNGINPKLIHEQEWIFKQHFGENIEISGKYKKFVLWVYSKGMPKKITYKFENVEPHMKGKYIPIVVGVDRRNVLNILDLKELHHILLTGSTGSGKSSLFRTMLVSLILHKSAKDIQFVLGDLKQSEFGIYRNLPHVKSLHMRKETLYIELIKIEREMKRRGELLDKYDVEHVSELKQKLPIIMIIIDEIITLTDDQRIMKILTDISCLGRSASIHIIGAMQRGDAKNLGGQFLNNMNCRISGKQADATNAKVAGLKTTTDITVAGRMALSINNEEKHVQVPFMDKQKAKRLLEPYKLNVIQEDNQVSCMSDENIQESTGVKEIKPMPIFGLLKGDK</sequence>
<gene>
    <name evidence="6" type="ORF">DS031_11165</name>
</gene>
<dbReference type="OrthoDB" id="9807790at2"/>
<evidence type="ECO:0000256" key="2">
    <source>
        <dbReference type="ARBA" id="ARBA00022741"/>
    </source>
</evidence>
<reference evidence="6 7" key="1">
    <citation type="submission" date="2018-07" db="EMBL/GenBank/DDBJ databases">
        <title>Lottiidibacillus patelloidae gen. nov., sp. nov., isolated from the intestinal tract of a marine limpet and the reclassification of B. taeanensis BH030017T, B. algicola KMM 3737T and B. hwajinpoensis SW-72T as genus Lottiidibacillus.</title>
        <authorList>
            <person name="Liu R."/>
            <person name="Huang Z."/>
        </authorList>
    </citation>
    <scope>NUCLEOTIDE SEQUENCE [LARGE SCALE GENOMIC DNA]</scope>
    <source>
        <strain evidence="6 7">BH030017</strain>
    </source>
</reference>
<dbReference type="SUPFAM" id="SSF52540">
    <property type="entry name" value="P-loop containing nucleoside triphosphate hydrolases"/>
    <property type="match status" value="1"/>
</dbReference>
<dbReference type="AlphaFoldDB" id="A0A366XUY5"/>
<dbReference type="GO" id="GO:0005524">
    <property type="term" value="F:ATP binding"/>
    <property type="evidence" value="ECO:0007669"/>
    <property type="project" value="UniProtKB-UniRule"/>
</dbReference>
<evidence type="ECO:0000256" key="4">
    <source>
        <dbReference type="PROSITE-ProRule" id="PRU00289"/>
    </source>
</evidence>
<evidence type="ECO:0000313" key="6">
    <source>
        <dbReference type="EMBL" id="RBW69476.1"/>
    </source>
</evidence>
<accession>A0A366XUY5</accession>
<dbReference type="EMBL" id="QOCW01000010">
    <property type="protein sequence ID" value="RBW69476.1"/>
    <property type="molecule type" value="Genomic_DNA"/>
</dbReference>